<evidence type="ECO:0000259" key="2">
    <source>
        <dbReference type="Pfam" id="PF16747"/>
    </source>
</evidence>
<dbReference type="AlphaFoldDB" id="A0A3N4MMH3"/>
<evidence type="ECO:0000313" key="3">
    <source>
        <dbReference type="EMBL" id="RPD84831.1"/>
    </source>
</evidence>
<evidence type="ECO:0000256" key="1">
    <source>
        <dbReference type="SAM" id="SignalP"/>
    </source>
</evidence>
<name>A0A3N4MMH3_9NEIS</name>
<dbReference type="PROSITE" id="PS51257">
    <property type="entry name" value="PROKAR_LIPOPROTEIN"/>
    <property type="match status" value="1"/>
</dbReference>
<feature type="signal peptide" evidence="1">
    <location>
        <begin position="1"/>
        <end position="22"/>
    </location>
</feature>
<dbReference type="Pfam" id="PF16747">
    <property type="entry name" value="Adhesin_E"/>
    <property type="match status" value="1"/>
</dbReference>
<feature type="domain" description="Surface-adhesin protein E-like" evidence="2">
    <location>
        <begin position="32"/>
        <end position="142"/>
    </location>
</feature>
<gene>
    <name evidence="3" type="ORF">EGK74_10380</name>
</gene>
<dbReference type="InterPro" id="IPR031939">
    <property type="entry name" value="Adhesin_E-like"/>
</dbReference>
<dbReference type="OrthoDB" id="8602093at2"/>
<sequence length="145" mass="15911">MNMQWYRLGLSASLALVLAACASSGGSSNGNWQNIGTTSNGNIKVAVDKSSIKSNGQLVTFRDRKVISKLSEEKFANTPAYKTALADWEIHCGNKTYRLTALQLLNERGQTVTNQRYTATNLRPMSVMSGSITEKQYELVCGKKL</sequence>
<accession>A0A3N4MMH3</accession>
<proteinExistence type="predicted"/>
<dbReference type="RefSeq" id="WP_123804704.1">
    <property type="nucleotide sequence ID" value="NZ_RPFL01000032.1"/>
</dbReference>
<protein>
    <recommendedName>
        <fullName evidence="2">Surface-adhesin protein E-like domain-containing protein</fullName>
    </recommendedName>
</protein>
<organism evidence="3 4">
    <name type="scientific">Neisseria weixii</name>
    <dbReference type="NCBI Taxonomy" id="1853276"/>
    <lineage>
        <taxon>Bacteria</taxon>
        <taxon>Pseudomonadati</taxon>
        <taxon>Pseudomonadota</taxon>
        <taxon>Betaproteobacteria</taxon>
        <taxon>Neisseriales</taxon>
        <taxon>Neisseriaceae</taxon>
        <taxon>Neisseria</taxon>
    </lineage>
</organism>
<reference evidence="3 4" key="1">
    <citation type="submission" date="2018-11" db="EMBL/GenBank/DDBJ databases">
        <title>Neisseria weixii sp. nov. isolated from the rectal contents of plateau pika (Ochotona cruzoniae).</title>
        <authorList>
            <person name="Zhang G."/>
        </authorList>
    </citation>
    <scope>NUCLEOTIDE SEQUENCE [LARGE SCALE GENOMIC DNA]</scope>
    <source>
        <strain evidence="3 4">10009</strain>
    </source>
</reference>
<keyword evidence="4" id="KW-1185">Reference proteome</keyword>
<feature type="chain" id="PRO_5018271809" description="Surface-adhesin protein E-like domain-containing protein" evidence="1">
    <location>
        <begin position="23"/>
        <end position="145"/>
    </location>
</feature>
<dbReference type="Proteomes" id="UP000272412">
    <property type="component" value="Unassembled WGS sequence"/>
</dbReference>
<dbReference type="EMBL" id="RPFL01000032">
    <property type="protein sequence ID" value="RPD84831.1"/>
    <property type="molecule type" value="Genomic_DNA"/>
</dbReference>
<evidence type="ECO:0000313" key="4">
    <source>
        <dbReference type="Proteomes" id="UP000272412"/>
    </source>
</evidence>
<keyword evidence="1" id="KW-0732">Signal</keyword>
<comment type="caution">
    <text evidence="3">The sequence shown here is derived from an EMBL/GenBank/DDBJ whole genome shotgun (WGS) entry which is preliminary data.</text>
</comment>